<sequence length="823" mass="89917">MILNRRSSSRTPSASFSGFLSLSFSIGSQDNSSNISTYEDRTSRFFSSTPRVPQMPGVVPGDTGFMDKSEDSFRELSNSSHQRFNILCSGDKDGSICFSIFGIFPIGKVADNQKSLDAAVKMVEKLLVPIDEGMNGHKQAQLVELAKLKGTYRNENICSVCKEEGHKHYACPFRQSTFKMEITCAMYGSFCHPTSSCPFITSPQVGTTLCSTGRGSGSVPNTKRKPNKEINDANLYVGYLPQAVDDNQLRELFCSFGKITEVKVIKDRSTGFSKGYDFVTFESPIDAAMAVTHMNGHKMEGKMLAVRVAGRPPPAGLSIMSQLPIYPGPAAISASVPSQIAWPGPPGSMLPEARATFPNSEDLGLPSSSISLGHGCEVYNLGTGKGTSVLEMVTAFENASGKIIPLTFAGQRPGDAEVVYASADKAEHQLIWKDRLFYVVRVNSPSGREQVQRRPDPQEGGVRVATAIYHARAVAGRLEGEEGPARTGADRLVKIVDERALRAASGYSEADLLKGLCSAQMEVTTLAGALLRKAGAAKLKAKEARAQLAKLRKDSADWETPYADLPAVKLELEDTRRKVVSLEFQLAGEQKKLEESERACAVAVERHEEAMTSNEELVRQKDETDSRIGDLLKELGEERARAEEDNGRLLREWEMEKAKVAAELESLRKGMEEERATTAAERGALQRELDEERAKAASEKAAYPDLCVAAVEQYKGSPEFQMVVDAAVARSLAGQEPGGVGPSRKTAGGRTESEVIESFQQSDFYKHEMAEFWDSGWKMFKRRAEELFPNLDLSSVTIGEDDVAQTPLDEGVEEEDLASSEEE</sequence>
<keyword evidence="1" id="KW-0677">Repeat</keyword>
<evidence type="ECO:0000259" key="6">
    <source>
        <dbReference type="PROSITE" id="PS50102"/>
    </source>
</evidence>
<dbReference type="SUPFAM" id="SSF51735">
    <property type="entry name" value="NAD(P)-binding Rossmann-fold domains"/>
    <property type="match status" value="1"/>
</dbReference>
<accession>A0A4S4D699</accession>
<dbReference type="InterPro" id="IPR000504">
    <property type="entry name" value="RRM_dom"/>
</dbReference>
<dbReference type="AlphaFoldDB" id="A0A4S4D699"/>
<dbReference type="InterPro" id="IPR035979">
    <property type="entry name" value="RBD_domain_sf"/>
</dbReference>
<proteinExistence type="predicted"/>
<dbReference type="Proteomes" id="UP000306102">
    <property type="component" value="Unassembled WGS sequence"/>
</dbReference>
<feature type="domain" description="RRM" evidence="6">
    <location>
        <begin position="233"/>
        <end position="311"/>
    </location>
</feature>
<reference evidence="7 8" key="1">
    <citation type="journal article" date="2018" name="Proc. Natl. Acad. Sci. U.S.A.">
        <title>Draft genome sequence of Camellia sinensis var. sinensis provides insights into the evolution of the tea genome and tea quality.</title>
        <authorList>
            <person name="Wei C."/>
            <person name="Yang H."/>
            <person name="Wang S."/>
            <person name="Zhao J."/>
            <person name="Liu C."/>
            <person name="Gao L."/>
            <person name="Xia E."/>
            <person name="Lu Y."/>
            <person name="Tai Y."/>
            <person name="She G."/>
            <person name="Sun J."/>
            <person name="Cao H."/>
            <person name="Tong W."/>
            <person name="Gao Q."/>
            <person name="Li Y."/>
            <person name="Deng W."/>
            <person name="Jiang X."/>
            <person name="Wang W."/>
            <person name="Chen Q."/>
            <person name="Zhang S."/>
            <person name="Li H."/>
            <person name="Wu J."/>
            <person name="Wang P."/>
            <person name="Li P."/>
            <person name="Shi C."/>
            <person name="Zheng F."/>
            <person name="Jian J."/>
            <person name="Huang B."/>
            <person name="Shan D."/>
            <person name="Shi M."/>
            <person name="Fang C."/>
            <person name="Yue Y."/>
            <person name="Li F."/>
            <person name="Li D."/>
            <person name="Wei S."/>
            <person name="Han B."/>
            <person name="Jiang C."/>
            <person name="Yin Y."/>
            <person name="Xia T."/>
            <person name="Zhang Z."/>
            <person name="Bennetzen J.L."/>
            <person name="Zhao S."/>
            <person name="Wan X."/>
        </authorList>
    </citation>
    <scope>NUCLEOTIDE SEQUENCE [LARGE SCALE GENOMIC DNA]</scope>
    <source>
        <strain evidence="8">cv. Shuchazao</strain>
        <tissue evidence="7">Leaf</tissue>
    </source>
</reference>
<dbReference type="InterPro" id="IPR036612">
    <property type="entry name" value="KH_dom_type_1_sf"/>
</dbReference>
<dbReference type="EMBL" id="SDRB02012549">
    <property type="protein sequence ID" value="THF97433.1"/>
    <property type="molecule type" value="Genomic_DNA"/>
</dbReference>
<dbReference type="GO" id="GO:0005634">
    <property type="term" value="C:nucleus"/>
    <property type="evidence" value="ECO:0007669"/>
    <property type="project" value="TreeGrafter"/>
</dbReference>
<organism evidence="7 8">
    <name type="scientific">Camellia sinensis var. sinensis</name>
    <name type="common">China tea</name>
    <dbReference type="NCBI Taxonomy" id="542762"/>
    <lineage>
        <taxon>Eukaryota</taxon>
        <taxon>Viridiplantae</taxon>
        <taxon>Streptophyta</taxon>
        <taxon>Embryophyta</taxon>
        <taxon>Tracheophyta</taxon>
        <taxon>Spermatophyta</taxon>
        <taxon>Magnoliopsida</taxon>
        <taxon>eudicotyledons</taxon>
        <taxon>Gunneridae</taxon>
        <taxon>Pentapetalae</taxon>
        <taxon>asterids</taxon>
        <taxon>Ericales</taxon>
        <taxon>Theaceae</taxon>
        <taxon>Camellia</taxon>
    </lineage>
</organism>
<feature type="compositionally biased region" description="Acidic residues" evidence="5">
    <location>
        <begin position="810"/>
        <end position="823"/>
    </location>
</feature>
<evidence type="ECO:0000256" key="3">
    <source>
        <dbReference type="PROSITE-ProRule" id="PRU00176"/>
    </source>
</evidence>
<dbReference type="Gene3D" id="3.40.50.720">
    <property type="entry name" value="NAD(P)-binding Rossmann-like Domain"/>
    <property type="match status" value="1"/>
</dbReference>
<feature type="region of interest" description="Disordered" evidence="5">
    <location>
        <begin position="733"/>
        <end position="752"/>
    </location>
</feature>
<dbReference type="SUPFAM" id="SSF54928">
    <property type="entry name" value="RNA-binding domain, RBD"/>
    <property type="match status" value="1"/>
</dbReference>
<dbReference type="InterPro" id="IPR045071">
    <property type="entry name" value="BBP-like"/>
</dbReference>
<feature type="region of interest" description="Disordered" evidence="5">
    <location>
        <begin position="796"/>
        <end position="823"/>
    </location>
</feature>
<evidence type="ECO:0000256" key="5">
    <source>
        <dbReference type="SAM" id="MobiDB-lite"/>
    </source>
</evidence>
<evidence type="ECO:0000256" key="2">
    <source>
        <dbReference type="ARBA" id="ARBA00022884"/>
    </source>
</evidence>
<name>A0A4S4D699_CAMSN</name>
<dbReference type="PANTHER" id="PTHR11208">
    <property type="entry name" value="RNA-BINDING PROTEIN RELATED"/>
    <property type="match status" value="1"/>
</dbReference>
<keyword evidence="2 3" id="KW-0694">RNA-binding</keyword>
<dbReference type="PROSITE" id="PS50102">
    <property type="entry name" value="RRM"/>
    <property type="match status" value="1"/>
</dbReference>
<dbReference type="FunFam" id="3.30.70.330:FF:000383">
    <property type="entry name" value="Sex lethal, isoform D"/>
    <property type="match status" value="1"/>
</dbReference>
<dbReference type="InterPro" id="IPR012677">
    <property type="entry name" value="Nucleotide-bd_a/b_plait_sf"/>
</dbReference>
<dbReference type="Gene3D" id="3.30.1370.10">
    <property type="entry name" value="K Homology domain, type 1"/>
    <property type="match status" value="1"/>
</dbReference>
<gene>
    <name evidence="7" type="ORF">TEA_009101</name>
</gene>
<dbReference type="GO" id="GO:0003729">
    <property type="term" value="F:mRNA binding"/>
    <property type="evidence" value="ECO:0007669"/>
    <property type="project" value="UniProtKB-ARBA"/>
</dbReference>
<dbReference type="InterPro" id="IPR036291">
    <property type="entry name" value="NAD(P)-bd_dom_sf"/>
</dbReference>
<dbReference type="Gene3D" id="3.30.70.330">
    <property type="match status" value="1"/>
</dbReference>
<dbReference type="PANTHER" id="PTHR11208:SF45">
    <property type="entry name" value="SPLICING FACTOR 1"/>
    <property type="match status" value="1"/>
</dbReference>
<protein>
    <recommendedName>
        <fullName evidence="6">RRM domain-containing protein</fullName>
    </recommendedName>
</protein>
<dbReference type="GO" id="GO:0010629">
    <property type="term" value="P:negative regulation of gene expression"/>
    <property type="evidence" value="ECO:0007669"/>
    <property type="project" value="UniProtKB-ARBA"/>
</dbReference>
<dbReference type="STRING" id="542762.A0A4S4D699"/>
<evidence type="ECO:0000256" key="4">
    <source>
        <dbReference type="SAM" id="Coils"/>
    </source>
</evidence>
<dbReference type="GO" id="GO:0005737">
    <property type="term" value="C:cytoplasm"/>
    <property type="evidence" value="ECO:0007669"/>
    <property type="project" value="UniProtKB-ARBA"/>
</dbReference>
<dbReference type="Gene3D" id="3.90.25.10">
    <property type="entry name" value="UDP-galactose 4-epimerase, domain 1"/>
    <property type="match status" value="1"/>
</dbReference>
<dbReference type="GO" id="GO:0048024">
    <property type="term" value="P:regulation of mRNA splicing, via spliceosome"/>
    <property type="evidence" value="ECO:0007669"/>
    <property type="project" value="TreeGrafter"/>
</dbReference>
<keyword evidence="4" id="KW-0175">Coiled coil</keyword>
<dbReference type="GO" id="GO:0009967">
    <property type="term" value="P:positive regulation of signal transduction"/>
    <property type="evidence" value="ECO:0007669"/>
    <property type="project" value="UniProtKB-ARBA"/>
</dbReference>
<dbReference type="SMART" id="SM00360">
    <property type="entry name" value="RRM"/>
    <property type="match status" value="1"/>
</dbReference>
<comment type="caution">
    <text evidence="7">The sequence shown here is derived from an EMBL/GenBank/DDBJ whole genome shotgun (WGS) entry which is preliminary data.</text>
</comment>
<evidence type="ECO:0000313" key="7">
    <source>
        <dbReference type="EMBL" id="THF97433.1"/>
    </source>
</evidence>
<evidence type="ECO:0000256" key="1">
    <source>
        <dbReference type="ARBA" id="ARBA00022737"/>
    </source>
</evidence>
<dbReference type="Pfam" id="PF00076">
    <property type="entry name" value="RRM_1"/>
    <property type="match status" value="1"/>
</dbReference>
<feature type="coiled-coil region" evidence="4">
    <location>
        <begin position="579"/>
        <end position="702"/>
    </location>
</feature>
<evidence type="ECO:0000313" key="8">
    <source>
        <dbReference type="Proteomes" id="UP000306102"/>
    </source>
</evidence>
<keyword evidence="8" id="KW-1185">Reference proteome</keyword>